<dbReference type="GO" id="GO:0034551">
    <property type="term" value="P:mitochondrial respiratory chain complex III assembly"/>
    <property type="evidence" value="ECO:0007669"/>
    <property type="project" value="TreeGrafter"/>
</dbReference>
<feature type="domain" description="Ubiquinol-cytochrome c chaperone" evidence="2">
    <location>
        <begin position="145"/>
        <end position="280"/>
    </location>
</feature>
<organism evidence="3">
    <name type="scientific">Dunaliella tertiolecta</name>
    <name type="common">Green alga</name>
    <dbReference type="NCBI Taxonomy" id="3047"/>
    <lineage>
        <taxon>Eukaryota</taxon>
        <taxon>Viridiplantae</taxon>
        <taxon>Chlorophyta</taxon>
        <taxon>core chlorophytes</taxon>
        <taxon>Chlorophyceae</taxon>
        <taxon>CS clade</taxon>
        <taxon>Chlamydomonadales</taxon>
        <taxon>Dunaliellaceae</taxon>
        <taxon>Dunaliella</taxon>
    </lineage>
</organism>
<dbReference type="AlphaFoldDB" id="A0A7S3QL62"/>
<dbReference type="PANTHER" id="PTHR12184">
    <property type="entry name" value="UBIQUINOL-CYTOCHROME C REDUCTASE COMPLEX ASSEMBLY FACTOR 1 FAMILY MEMBER"/>
    <property type="match status" value="1"/>
</dbReference>
<gene>
    <name evidence="3" type="ORF">DTER00134_LOCUS671</name>
</gene>
<name>A0A7S3QL62_DUNTE</name>
<dbReference type="InterPro" id="IPR007129">
    <property type="entry name" value="Ubiqinol_cyt_c_chaperone_CPB3"/>
</dbReference>
<comment type="similarity">
    <text evidence="1">Belongs to the CBP3 family.</text>
</comment>
<dbReference type="InterPro" id="IPR021150">
    <property type="entry name" value="Ubiq_cyt_c_chap"/>
</dbReference>
<dbReference type="EMBL" id="HBIP01001589">
    <property type="protein sequence ID" value="CAE0485632.1"/>
    <property type="molecule type" value="Transcribed_RNA"/>
</dbReference>
<reference evidence="3" key="1">
    <citation type="submission" date="2021-01" db="EMBL/GenBank/DDBJ databases">
        <authorList>
            <person name="Corre E."/>
            <person name="Pelletier E."/>
            <person name="Niang G."/>
            <person name="Scheremetjew M."/>
            <person name="Finn R."/>
            <person name="Kale V."/>
            <person name="Holt S."/>
            <person name="Cochrane G."/>
            <person name="Meng A."/>
            <person name="Brown T."/>
            <person name="Cohen L."/>
        </authorList>
    </citation>
    <scope>NUCLEOTIDE SEQUENCE</scope>
    <source>
        <strain evidence="3">CCMP1320</strain>
    </source>
</reference>
<evidence type="ECO:0000259" key="2">
    <source>
        <dbReference type="Pfam" id="PF03981"/>
    </source>
</evidence>
<dbReference type="PANTHER" id="PTHR12184:SF1">
    <property type="entry name" value="UBIQUINOL-CYTOCHROME-C REDUCTASE COMPLEX ASSEMBLY FACTOR 1"/>
    <property type="match status" value="1"/>
</dbReference>
<accession>A0A7S3QL62</accession>
<sequence length="311" mass="35605">MFLLPRQLARQPRLYHASLLYVVAQQQTSLQGPGAASCCGQQHSLLEGSLGTPAASCHRSMSSLNPDNVAKLSASFNALPHNLRHERPPLVPLDMEQTFLGRVALKVLMFNDSKNQHIIHGQQLYDAIKEQVDDFALQRAFGLDPKIFYSTFTLLSVHVWLIVNRLCHNPDRETRFFVQRFYNQFQHDVERRIYEAGVMVGVSKWTKKLETVFYNSGQEFDLILARESNDTFENVILRKFFGGDTSKRVHAQLIAKYLLYEHECLKITDKEDIMKGHIQFSRFPFKQYRSSSPSCRAQQAAALHEAGRTSS</sequence>
<dbReference type="Pfam" id="PF03981">
    <property type="entry name" value="Ubiq_cyt_C_chap"/>
    <property type="match status" value="1"/>
</dbReference>
<proteinExistence type="inferred from homology"/>
<protein>
    <recommendedName>
        <fullName evidence="2">Ubiquinol-cytochrome c chaperone domain-containing protein</fullName>
    </recommendedName>
</protein>
<evidence type="ECO:0000313" key="3">
    <source>
        <dbReference type="EMBL" id="CAE0485632.1"/>
    </source>
</evidence>
<dbReference type="GO" id="GO:0005739">
    <property type="term" value="C:mitochondrion"/>
    <property type="evidence" value="ECO:0007669"/>
    <property type="project" value="TreeGrafter"/>
</dbReference>
<evidence type="ECO:0000256" key="1">
    <source>
        <dbReference type="ARBA" id="ARBA00006407"/>
    </source>
</evidence>